<dbReference type="GO" id="GO:0003700">
    <property type="term" value="F:DNA-binding transcription factor activity"/>
    <property type="evidence" value="ECO:0007669"/>
    <property type="project" value="InterPro"/>
</dbReference>
<accession>A0A014N3W9</accession>
<dbReference type="RefSeq" id="WP_034940287.1">
    <property type="nucleotide sequence ID" value="NZ_JFHN01000066.1"/>
</dbReference>
<dbReference type="InterPro" id="IPR018062">
    <property type="entry name" value="HTH_AraC-typ_CS"/>
</dbReference>
<feature type="domain" description="HTH araC/xylS-type" evidence="4">
    <location>
        <begin position="229"/>
        <end position="327"/>
    </location>
</feature>
<dbReference type="Pfam" id="PF12833">
    <property type="entry name" value="HTH_18"/>
    <property type="match status" value="1"/>
</dbReference>
<dbReference type="InterPro" id="IPR018060">
    <property type="entry name" value="HTH_AraC"/>
</dbReference>
<keyword evidence="2" id="KW-0238">DNA-binding</keyword>
<dbReference type="InterPro" id="IPR002818">
    <property type="entry name" value="DJ-1/PfpI"/>
</dbReference>
<evidence type="ECO:0000259" key="4">
    <source>
        <dbReference type="PROSITE" id="PS01124"/>
    </source>
</evidence>
<dbReference type="PROSITE" id="PS01124">
    <property type="entry name" value="HTH_ARAC_FAMILY_2"/>
    <property type="match status" value="1"/>
</dbReference>
<evidence type="ECO:0000313" key="6">
    <source>
        <dbReference type="Proteomes" id="UP000019918"/>
    </source>
</evidence>
<keyword evidence="6" id="KW-1185">Reference proteome</keyword>
<evidence type="ECO:0000313" key="5">
    <source>
        <dbReference type="EMBL" id="EXU74108.1"/>
    </source>
</evidence>
<dbReference type="InterPro" id="IPR029062">
    <property type="entry name" value="Class_I_gatase-like"/>
</dbReference>
<dbReference type="OrthoDB" id="6057514at2"/>
<dbReference type="AlphaFoldDB" id="A0A014N3W9"/>
<keyword evidence="1" id="KW-0805">Transcription regulation</keyword>
<dbReference type="Gene3D" id="1.10.10.60">
    <property type="entry name" value="Homeodomain-like"/>
    <property type="match status" value="1"/>
</dbReference>
<organism evidence="5 6">
    <name type="scientific">Erwinia mallotivora</name>
    <dbReference type="NCBI Taxonomy" id="69222"/>
    <lineage>
        <taxon>Bacteria</taxon>
        <taxon>Pseudomonadati</taxon>
        <taxon>Pseudomonadota</taxon>
        <taxon>Gammaproteobacteria</taxon>
        <taxon>Enterobacterales</taxon>
        <taxon>Erwiniaceae</taxon>
        <taxon>Erwinia</taxon>
    </lineage>
</organism>
<evidence type="ECO:0000256" key="2">
    <source>
        <dbReference type="ARBA" id="ARBA00023125"/>
    </source>
</evidence>
<proteinExistence type="predicted"/>
<dbReference type="SUPFAM" id="SSF52317">
    <property type="entry name" value="Class I glutamine amidotransferase-like"/>
    <property type="match status" value="1"/>
</dbReference>
<protein>
    <submittedName>
        <fullName evidence="5">AraC family transcriptional regulator</fullName>
    </submittedName>
</protein>
<dbReference type="SMART" id="SM00342">
    <property type="entry name" value="HTH_ARAC"/>
    <property type="match status" value="1"/>
</dbReference>
<name>A0A014N3W9_9GAMM</name>
<dbReference type="Proteomes" id="UP000019918">
    <property type="component" value="Unassembled WGS sequence"/>
</dbReference>
<dbReference type="PANTHER" id="PTHR43130:SF3">
    <property type="entry name" value="HTH-TYPE TRANSCRIPTIONAL REGULATOR RV1931C"/>
    <property type="match status" value="1"/>
</dbReference>
<comment type="caution">
    <text evidence="5">The sequence shown here is derived from an EMBL/GenBank/DDBJ whole genome shotgun (WGS) entry which is preliminary data.</text>
</comment>
<dbReference type="PATRIC" id="fig|69222.5.peg.3871"/>
<keyword evidence="3" id="KW-0804">Transcription</keyword>
<dbReference type="InterPro" id="IPR009057">
    <property type="entry name" value="Homeodomain-like_sf"/>
</dbReference>
<dbReference type="SUPFAM" id="SSF46689">
    <property type="entry name" value="Homeodomain-like"/>
    <property type="match status" value="2"/>
</dbReference>
<dbReference type="STRING" id="69222.BG55_18985"/>
<dbReference type="Pfam" id="PF01965">
    <property type="entry name" value="DJ-1_PfpI"/>
    <property type="match status" value="1"/>
</dbReference>
<dbReference type="PANTHER" id="PTHR43130">
    <property type="entry name" value="ARAC-FAMILY TRANSCRIPTIONAL REGULATOR"/>
    <property type="match status" value="1"/>
</dbReference>
<reference evidence="5 6" key="1">
    <citation type="submission" date="2014-02" db="EMBL/GenBank/DDBJ databases">
        <title>Draft genome of Erwinia mallotivora strain BT-MARDI, a papaya dieback pathogen.</title>
        <authorList>
            <person name="Redzuan R."/>
            <person name="Abu Bakar N."/>
            <person name="Badrun R."/>
            <person name="Mohd Raih M.F."/>
            <person name="Rozano L."/>
            <person name="Mat Amin N."/>
        </authorList>
    </citation>
    <scope>NUCLEOTIDE SEQUENCE [LARGE SCALE GENOMIC DNA]</scope>
    <source>
        <strain evidence="5 6">BT-MARDI</strain>
    </source>
</reference>
<evidence type="ECO:0000256" key="1">
    <source>
        <dbReference type="ARBA" id="ARBA00023015"/>
    </source>
</evidence>
<evidence type="ECO:0000256" key="3">
    <source>
        <dbReference type="ARBA" id="ARBA00023163"/>
    </source>
</evidence>
<dbReference type="GO" id="GO:0043565">
    <property type="term" value="F:sequence-specific DNA binding"/>
    <property type="evidence" value="ECO:0007669"/>
    <property type="project" value="InterPro"/>
</dbReference>
<sequence length="337" mass="37672">MPINHPEPKPDLTIGFLLMRQFTLASVAGLVESLRFAADESFSSRQIFCRWEWMTCDDRPVIASCGLPVSPTATLDFTKSWDYFIVAGGLLEETRDPPEWLLQALRELHARNIPIITLCSGAFVVGNAGLLDGRYCAIHFTTRDEFRLRFPQAIPVIDKTYIKDGGIISCPGGTAIDLAADLIRQHCGAVRSQKVLKYLLVDDTPQPTGKAKQRSTLNAPDVYENALVSKVIGFMKDHLDSPIPLAEVADFAGATFRQLNLMFTRCTGHSASVYWRNMRLEQARKLMADSGNSINAIASATGFSDASHLISWFRKQYGETPSSFRKRRREVEKLIRE</sequence>
<dbReference type="InterPro" id="IPR052158">
    <property type="entry name" value="INH-QAR"/>
</dbReference>
<dbReference type="Gene3D" id="3.40.50.880">
    <property type="match status" value="1"/>
</dbReference>
<dbReference type="EMBL" id="JFHN01000066">
    <property type="protein sequence ID" value="EXU74108.1"/>
    <property type="molecule type" value="Genomic_DNA"/>
</dbReference>
<gene>
    <name evidence="5" type="ORF">BG55_18985</name>
</gene>
<dbReference type="CDD" id="cd03136">
    <property type="entry name" value="GATase1_AraC_ArgR_like"/>
    <property type="match status" value="1"/>
</dbReference>
<dbReference type="PROSITE" id="PS00041">
    <property type="entry name" value="HTH_ARAC_FAMILY_1"/>
    <property type="match status" value="1"/>
</dbReference>